<gene>
    <name evidence="7" type="ORF">ACFO3S_05105</name>
</gene>
<comment type="caution">
    <text evidence="7">The sequence shown here is derived from an EMBL/GenBank/DDBJ whole genome shotgun (WGS) entry which is preliminary data.</text>
</comment>
<evidence type="ECO:0000256" key="2">
    <source>
        <dbReference type="ARBA" id="ARBA00023015"/>
    </source>
</evidence>
<comment type="similarity">
    <text evidence="1">Belongs to the sigma-70 factor family. ECF subfamily.</text>
</comment>
<dbReference type="Gene3D" id="1.10.1740.10">
    <property type="match status" value="1"/>
</dbReference>
<evidence type="ECO:0000256" key="4">
    <source>
        <dbReference type="ARBA" id="ARBA00023163"/>
    </source>
</evidence>
<dbReference type="NCBIfam" id="TIGR02937">
    <property type="entry name" value="sigma70-ECF"/>
    <property type="match status" value="1"/>
</dbReference>
<dbReference type="InterPro" id="IPR036388">
    <property type="entry name" value="WH-like_DNA-bd_sf"/>
</dbReference>
<evidence type="ECO:0000313" key="8">
    <source>
        <dbReference type="Proteomes" id="UP001596028"/>
    </source>
</evidence>
<feature type="domain" description="RNA polymerase sigma-70 region 2" evidence="5">
    <location>
        <begin position="15"/>
        <end position="81"/>
    </location>
</feature>
<dbReference type="InterPro" id="IPR007627">
    <property type="entry name" value="RNA_pol_sigma70_r2"/>
</dbReference>
<dbReference type="InterPro" id="IPR013324">
    <property type="entry name" value="RNA_pol_sigma_r3/r4-like"/>
</dbReference>
<name>A0ABV9F9T5_9BACL</name>
<accession>A0ABV9F9T5</accession>
<protein>
    <submittedName>
        <fullName evidence="7">Sigma-70 family RNA polymerase sigma factor</fullName>
    </submittedName>
</protein>
<dbReference type="EMBL" id="JBHSEP010000002">
    <property type="protein sequence ID" value="MFC4597607.1"/>
    <property type="molecule type" value="Genomic_DNA"/>
</dbReference>
<keyword evidence="3" id="KW-0731">Sigma factor</keyword>
<dbReference type="PANTHER" id="PTHR43133:SF51">
    <property type="entry name" value="RNA POLYMERASE SIGMA FACTOR"/>
    <property type="match status" value="1"/>
</dbReference>
<evidence type="ECO:0000256" key="3">
    <source>
        <dbReference type="ARBA" id="ARBA00023082"/>
    </source>
</evidence>
<dbReference type="RefSeq" id="WP_378092976.1">
    <property type="nucleotide sequence ID" value="NZ_JBHSEP010000002.1"/>
</dbReference>
<evidence type="ECO:0000256" key="1">
    <source>
        <dbReference type="ARBA" id="ARBA00010641"/>
    </source>
</evidence>
<feature type="domain" description="RNA polymerase sigma factor 70 region 4 type 2" evidence="6">
    <location>
        <begin position="113"/>
        <end position="165"/>
    </location>
</feature>
<dbReference type="InterPro" id="IPR013249">
    <property type="entry name" value="RNA_pol_sigma70_r4_t2"/>
</dbReference>
<dbReference type="Pfam" id="PF08281">
    <property type="entry name" value="Sigma70_r4_2"/>
    <property type="match status" value="1"/>
</dbReference>
<dbReference type="InterPro" id="IPR014284">
    <property type="entry name" value="RNA_pol_sigma-70_dom"/>
</dbReference>
<organism evidence="7 8">
    <name type="scientific">Cohnella hongkongensis</name>
    <dbReference type="NCBI Taxonomy" id="178337"/>
    <lineage>
        <taxon>Bacteria</taxon>
        <taxon>Bacillati</taxon>
        <taxon>Bacillota</taxon>
        <taxon>Bacilli</taxon>
        <taxon>Bacillales</taxon>
        <taxon>Paenibacillaceae</taxon>
        <taxon>Cohnella</taxon>
    </lineage>
</organism>
<dbReference type="Pfam" id="PF04542">
    <property type="entry name" value="Sigma70_r2"/>
    <property type="match status" value="1"/>
</dbReference>
<dbReference type="SUPFAM" id="SSF88946">
    <property type="entry name" value="Sigma2 domain of RNA polymerase sigma factors"/>
    <property type="match status" value="1"/>
</dbReference>
<keyword evidence="4" id="KW-0804">Transcription</keyword>
<keyword evidence="8" id="KW-1185">Reference proteome</keyword>
<proteinExistence type="inferred from homology"/>
<evidence type="ECO:0000259" key="5">
    <source>
        <dbReference type="Pfam" id="PF04542"/>
    </source>
</evidence>
<dbReference type="InterPro" id="IPR039425">
    <property type="entry name" value="RNA_pol_sigma-70-like"/>
</dbReference>
<reference evidence="8" key="1">
    <citation type="journal article" date="2019" name="Int. J. Syst. Evol. Microbiol.">
        <title>The Global Catalogue of Microorganisms (GCM) 10K type strain sequencing project: providing services to taxonomists for standard genome sequencing and annotation.</title>
        <authorList>
            <consortium name="The Broad Institute Genomics Platform"/>
            <consortium name="The Broad Institute Genome Sequencing Center for Infectious Disease"/>
            <person name="Wu L."/>
            <person name="Ma J."/>
        </authorList>
    </citation>
    <scope>NUCLEOTIDE SEQUENCE [LARGE SCALE GENOMIC DNA]</scope>
    <source>
        <strain evidence="8">CCUG 49571</strain>
    </source>
</reference>
<keyword evidence="2" id="KW-0805">Transcription regulation</keyword>
<sequence length="181" mass="21039">MRRLVAKDESALRELMAEYGDELTRTAYLLVKDRQTAEEAVMDAFVQAYAKIGQLKQPDKLRSWLLRIVANRCRMRMRTWSWRSLLPFERIESLAEGAEPGPEELLLARWRGERLSEAIHRLDYKYREVIALYYFNELSVSEIAEQLGSNENTVKARLSRGRARLRALLEKGDEDGAGVYE</sequence>
<dbReference type="Gene3D" id="1.10.10.10">
    <property type="entry name" value="Winged helix-like DNA-binding domain superfamily/Winged helix DNA-binding domain"/>
    <property type="match status" value="1"/>
</dbReference>
<dbReference type="InterPro" id="IPR013325">
    <property type="entry name" value="RNA_pol_sigma_r2"/>
</dbReference>
<dbReference type="SUPFAM" id="SSF88659">
    <property type="entry name" value="Sigma3 and sigma4 domains of RNA polymerase sigma factors"/>
    <property type="match status" value="1"/>
</dbReference>
<evidence type="ECO:0000313" key="7">
    <source>
        <dbReference type="EMBL" id="MFC4597607.1"/>
    </source>
</evidence>
<dbReference type="PANTHER" id="PTHR43133">
    <property type="entry name" value="RNA POLYMERASE ECF-TYPE SIGMA FACTO"/>
    <property type="match status" value="1"/>
</dbReference>
<evidence type="ECO:0000259" key="6">
    <source>
        <dbReference type="Pfam" id="PF08281"/>
    </source>
</evidence>
<dbReference type="Proteomes" id="UP001596028">
    <property type="component" value="Unassembled WGS sequence"/>
</dbReference>
<dbReference type="CDD" id="cd06171">
    <property type="entry name" value="Sigma70_r4"/>
    <property type="match status" value="1"/>
</dbReference>